<sequence length="293" mass="32310">MQIGRLMPDDILPMRAGGTADGRPPHAIELSRAGVAFGKGPDPVTALRPTDFRISEGEFVALVGPSGCGKSTILKLASGLLTPSEGVVLVGGREVSAKALRIGMAFQNPTMLPWLTIERNVMLPLKIVQPFRSEFRAKRKGEFRERVHALLAEVGLARFAGHYPWQLSGGMLQRANLCRALVHEPRLLLLDEPFGALDQFTREELWGALQTLWMKLKPTVLLVTHDLKEAGFLASRICVMSARPGRIVDDSPVDFARPRTVPMTFEPDFVALNQRLRAQIEEARMTATEGAER</sequence>
<dbReference type="InterPro" id="IPR017871">
    <property type="entry name" value="ABC_transporter-like_CS"/>
</dbReference>
<gene>
    <name evidence="6" type="ORF">SAMN02745911_1550</name>
</gene>
<dbReference type="PROSITE" id="PS50893">
    <property type="entry name" value="ABC_TRANSPORTER_2"/>
    <property type="match status" value="1"/>
</dbReference>
<dbReference type="InterPro" id="IPR003439">
    <property type="entry name" value="ABC_transporter-like_ATP-bd"/>
</dbReference>
<accession>A0ABY1IEL2</accession>
<evidence type="ECO:0000256" key="1">
    <source>
        <dbReference type="ARBA" id="ARBA00005417"/>
    </source>
</evidence>
<evidence type="ECO:0000256" key="2">
    <source>
        <dbReference type="ARBA" id="ARBA00022448"/>
    </source>
</evidence>
<dbReference type="Proteomes" id="UP000184290">
    <property type="component" value="Unassembled WGS sequence"/>
</dbReference>
<dbReference type="CDD" id="cd03293">
    <property type="entry name" value="ABC_NrtD_SsuB_transporters"/>
    <property type="match status" value="1"/>
</dbReference>
<keyword evidence="7" id="KW-1185">Reference proteome</keyword>
<dbReference type="SMART" id="SM00382">
    <property type="entry name" value="AAA"/>
    <property type="match status" value="1"/>
</dbReference>
<reference evidence="6 7" key="1">
    <citation type="submission" date="2016-11" db="EMBL/GenBank/DDBJ databases">
        <authorList>
            <person name="Varghese N."/>
            <person name="Submissions S."/>
        </authorList>
    </citation>
    <scope>NUCLEOTIDE SEQUENCE [LARGE SCALE GENOMIC DNA]</scope>
    <source>
        <strain evidence="6 7">DSM 21988</strain>
    </source>
</reference>
<dbReference type="InterPro" id="IPR027417">
    <property type="entry name" value="P-loop_NTPase"/>
</dbReference>
<keyword evidence="4 6" id="KW-0067">ATP-binding</keyword>
<dbReference type="InterPro" id="IPR050166">
    <property type="entry name" value="ABC_transporter_ATP-bind"/>
</dbReference>
<comment type="similarity">
    <text evidence="1">Belongs to the ABC transporter superfamily.</text>
</comment>
<dbReference type="Gene3D" id="3.40.50.300">
    <property type="entry name" value="P-loop containing nucleotide triphosphate hydrolases"/>
    <property type="match status" value="1"/>
</dbReference>
<dbReference type="Pfam" id="PF00005">
    <property type="entry name" value="ABC_tran"/>
    <property type="match status" value="1"/>
</dbReference>
<comment type="caution">
    <text evidence="6">The sequence shown here is derived from an EMBL/GenBank/DDBJ whole genome shotgun (WGS) entry which is preliminary data.</text>
</comment>
<dbReference type="PANTHER" id="PTHR42788:SF13">
    <property type="entry name" value="ALIPHATIC SULFONATES IMPORT ATP-BINDING PROTEIN SSUB"/>
    <property type="match status" value="1"/>
</dbReference>
<evidence type="ECO:0000259" key="5">
    <source>
        <dbReference type="PROSITE" id="PS50893"/>
    </source>
</evidence>
<evidence type="ECO:0000313" key="6">
    <source>
        <dbReference type="EMBL" id="SHJ05994.1"/>
    </source>
</evidence>
<name>A0ABY1IEL2_9HYPH</name>
<dbReference type="GO" id="GO:0005524">
    <property type="term" value="F:ATP binding"/>
    <property type="evidence" value="ECO:0007669"/>
    <property type="project" value="UniProtKB-KW"/>
</dbReference>
<dbReference type="PROSITE" id="PS00211">
    <property type="entry name" value="ABC_TRANSPORTER_1"/>
    <property type="match status" value="1"/>
</dbReference>
<keyword evidence="2" id="KW-0813">Transport</keyword>
<dbReference type="SUPFAM" id="SSF52540">
    <property type="entry name" value="P-loop containing nucleoside triphosphate hydrolases"/>
    <property type="match status" value="1"/>
</dbReference>
<organism evidence="6 7">
    <name type="scientific">Aureimonas altamirensis DSM 21988</name>
    <dbReference type="NCBI Taxonomy" id="1121026"/>
    <lineage>
        <taxon>Bacteria</taxon>
        <taxon>Pseudomonadati</taxon>
        <taxon>Pseudomonadota</taxon>
        <taxon>Alphaproteobacteria</taxon>
        <taxon>Hyphomicrobiales</taxon>
        <taxon>Aurantimonadaceae</taxon>
        <taxon>Aureimonas</taxon>
    </lineage>
</organism>
<evidence type="ECO:0000256" key="3">
    <source>
        <dbReference type="ARBA" id="ARBA00022741"/>
    </source>
</evidence>
<proteinExistence type="inferred from homology"/>
<protein>
    <submittedName>
        <fullName evidence="6">NitT/TauT family transport system ATP-binding protein</fullName>
    </submittedName>
</protein>
<dbReference type="InterPro" id="IPR003593">
    <property type="entry name" value="AAA+_ATPase"/>
</dbReference>
<feature type="domain" description="ABC transporter" evidence="5">
    <location>
        <begin position="30"/>
        <end position="267"/>
    </location>
</feature>
<keyword evidence="3" id="KW-0547">Nucleotide-binding</keyword>
<dbReference type="PANTHER" id="PTHR42788">
    <property type="entry name" value="TAURINE IMPORT ATP-BINDING PROTEIN-RELATED"/>
    <property type="match status" value="1"/>
</dbReference>
<evidence type="ECO:0000256" key="4">
    <source>
        <dbReference type="ARBA" id="ARBA00022840"/>
    </source>
</evidence>
<evidence type="ECO:0000313" key="7">
    <source>
        <dbReference type="Proteomes" id="UP000184290"/>
    </source>
</evidence>
<dbReference type="EMBL" id="FQZC01000002">
    <property type="protein sequence ID" value="SHJ05994.1"/>
    <property type="molecule type" value="Genomic_DNA"/>
</dbReference>